<proteinExistence type="predicted"/>
<gene>
    <name evidence="1" type="ORF">IAA16_01915</name>
</gene>
<dbReference type="AlphaFoldDB" id="A0A9E2NY63"/>
<dbReference type="EMBL" id="JAHLFV010000043">
    <property type="protein sequence ID" value="MBU3849302.1"/>
    <property type="molecule type" value="Genomic_DNA"/>
</dbReference>
<accession>A0A9E2NY63</accession>
<protein>
    <submittedName>
        <fullName evidence="1">Uncharacterized protein</fullName>
    </submittedName>
</protein>
<evidence type="ECO:0000313" key="1">
    <source>
        <dbReference type="EMBL" id="MBU3849302.1"/>
    </source>
</evidence>
<dbReference type="Proteomes" id="UP000823914">
    <property type="component" value="Unassembled WGS sequence"/>
</dbReference>
<name>A0A9E2NY63_9SPIR</name>
<reference evidence="1" key="1">
    <citation type="journal article" date="2021" name="PeerJ">
        <title>Extensive microbial diversity within the chicken gut microbiome revealed by metagenomics and culture.</title>
        <authorList>
            <person name="Gilroy R."/>
            <person name="Ravi A."/>
            <person name="Getino M."/>
            <person name="Pursley I."/>
            <person name="Horton D.L."/>
            <person name="Alikhan N.F."/>
            <person name="Baker D."/>
            <person name="Gharbi K."/>
            <person name="Hall N."/>
            <person name="Watson M."/>
            <person name="Adriaenssens E.M."/>
            <person name="Foster-Nyarko E."/>
            <person name="Jarju S."/>
            <person name="Secka A."/>
            <person name="Antonio M."/>
            <person name="Oren A."/>
            <person name="Chaudhuri R.R."/>
            <person name="La Ragione R."/>
            <person name="Hildebrand F."/>
            <person name="Pallen M.J."/>
        </authorList>
    </citation>
    <scope>NUCLEOTIDE SEQUENCE</scope>
    <source>
        <strain evidence="1">Gambia15-2214</strain>
    </source>
</reference>
<sequence length="104" mass="12206">MSFINKLTDFLDKGVDMSRDAITKAGDVVQDMGNKGVLRIEILQLKEKQNKEYRDLGMTVAEIFRDSPDESITRDTIRVWKSLELIRDFDQQIKTREEKLKREN</sequence>
<reference evidence="1" key="2">
    <citation type="submission" date="2021-04" db="EMBL/GenBank/DDBJ databases">
        <authorList>
            <person name="Gilroy R."/>
        </authorList>
    </citation>
    <scope>NUCLEOTIDE SEQUENCE</scope>
    <source>
        <strain evidence="1">Gambia15-2214</strain>
    </source>
</reference>
<comment type="caution">
    <text evidence="1">The sequence shown here is derived from an EMBL/GenBank/DDBJ whole genome shotgun (WGS) entry which is preliminary data.</text>
</comment>
<evidence type="ECO:0000313" key="2">
    <source>
        <dbReference type="Proteomes" id="UP000823914"/>
    </source>
</evidence>
<organism evidence="1 2">
    <name type="scientific">Candidatus Treponema excrementipullorum</name>
    <dbReference type="NCBI Taxonomy" id="2838768"/>
    <lineage>
        <taxon>Bacteria</taxon>
        <taxon>Pseudomonadati</taxon>
        <taxon>Spirochaetota</taxon>
        <taxon>Spirochaetia</taxon>
        <taxon>Spirochaetales</taxon>
        <taxon>Treponemataceae</taxon>
        <taxon>Treponema</taxon>
    </lineage>
</organism>